<sequence length="1105" mass="120416">MLPERGGGWPDESTSGPFCRCVFWWLRDVFIKGYKGTLRAENLGAIDDQFSSRKILDGLTRSFGDANAPQNHHLLRAIWSAFKLRLLWPTIPRLFKTAFSFAQPFLIKRLISFLSHSASQSSSQEGWALILTTGLVYLGIAVGRFPRWLVAAMLDKSLKRKDSDDDAAVTLMTADIEGIFPGVKDVYELVPNTVELVLAMYLLQREIGAACFLVAVSAIVCSFLSTYVSDGIGPARMDWAEATQKRVSTTSLFLTQIKSLKMMGLTAYVSRKLRGLHIQEASESKKFRTYIVWILGVANISHHLTPAVAILAAVFWTRSGGEGFTVSQAFTSLSIVSLISTPIAELTAAYPTIAASLACLERIEAYVLSDEQHDKRVVSKQLYTVSSNGGERLGPVRRPVDVALIALRHVNLTLPGKSEPVLQDITIDIKKSTVTMILGPVGCGKSLLLHSILGHIPITSGCVFVSRGGSSMAYCDQTPWLRNLSIRDNIIAGDEYNPVWYGTVVRACALEQDIARLPDGHHAKVGSGGVNLSGGQKQRLALERASYSRTDVLVLDDVFSALDASTLSKISQALLGRDGILRSMGMTAIVATHSGEPKATQKSSGVAPVKFYLSSVEAWYIIVFILLGVAFIWVGKLPQVWLRLWTEHGTTTDTALYAGIYVALGIVAIILSAAVFWWYGLFVIPRSGVYIHQLLLDSYLRAPLWFLTQTDTGSVLNRFSQDMSLVDQQIPMAFFETVLNTADTIAAAAIIASGAPYLGGVMGTKSPLYTFLAEVKSGIVTIRSFGWQDAYVEEGLRLLDASQKPYYLMLCIQEWLSLVLGIFVAVISIVLVSLSISYSDISGGGAIGLAMIGLMSFNGSLYGIVMAWTKMETSLGAAARVRTDGGEQILRDISLNARAGQKVGICGTTGSGKSSLLLTLLRLLETSSGHLRIDGVDLSTVPRQILRTRLTVLPQDSIILPERVRMNLDFAGLFQNGPGSDSDVTDDSSYHDQALQNVLERTGLWDLVRQAGGLDADFTSLGLSPGQRQLFALARTLLRKTKVILLDEATSSMDEQTSKLMQQVMADAFEGSTVLMVAHRLQTIADSDYVLVFEDGRVVEAGDPR</sequence>
<evidence type="ECO:0000313" key="2">
    <source>
        <dbReference type="Proteomes" id="UP001638806"/>
    </source>
</evidence>
<name>A0ACC4E4N0_PURLI</name>
<dbReference type="Proteomes" id="UP001638806">
    <property type="component" value="Unassembled WGS sequence"/>
</dbReference>
<keyword evidence="2" id="KW-1185">Reference proteome</keyword>
<protein>
    <submittedName>
        <fullName evidence="1">Uncharacterized protein</fullName>
    </submittedName>
</protein>
<feature type="non-terminal residue" evidence="1">
    <location>
        <position position="1105"/>
    </location>
</feature>
<accession>A0ACC4E4N0</accession>
<dbReference type="EMBL" id="JBGNUJ010000002">
    <property type="protein sequence ID" value="KAL3963237.1"/>
    <property type="molecule type" value="Genomic_DNA"/>
</dbReference>
<gene>
    <name evidence="1" type="ORF">ACCO45_000241</name>
</gene>
<proteinExistence type="predicted"/>
<reference evidence="1" key="1">
    <citation type="submission" date="2024-12" db="EMBL/GenBank/DDBJ databases">
        <title>Comparative genomics and development of molecular markers within Purpureocillium lilacinum and among Purpureocillium species.</title>
        <authorList>
            <person name="Yeh Z.-Y."/>
            <person name="Ni N.-T."/>
            <person name="Lo P.-H."/>
            <person name="Mushyakhwo K."/>
            <person name="Lin C.-F."/>
            <person name="Nai Y.-S."/>
        </authorList>
    </citation>
    <scope>NUCLEOTIDE SEQUENCE</scope>
    <source>
        <strain evidence="1">NCHU-NPUST-175</strain>
    </source>
</reference>
<evidence type="ECO:0000313" key="1">
    <source>
        <dbReference type="EMBL" id="KAL3963237.1"/>
    </source>
</evidence>
<organism evidence="1 2">
    <name type="scientific">Purpureocillium lilacinum</name>
    <name type="common">Paecilomyces lilacinus</name>
    <dbReference type="NCBI Taxonomy" id="33203"/>
    <lineage>
        <taxon>Eukaryota</taxon>
        <taxon>Fungi</taxon>
        <taxon>Dikarya</taxon>
        <taxon>Ascomycota</taxon>
        <taxon>Pezizomycotina</taxon>
        <taxon>Sordariomycetes</taxon>
        <taxon>Hypocreomycetidae</taxon>
        <taxon>Hypocreales</taxon>
        <taxon>Ophiocordycipitaceae</taxon>
        <taxon>Purpureocillium</taxon>
    </lineage>
</organism>
<comment type="caution">
    <text evidence="1">The sequence shown here is derived from an EMBL/GenBank/DDBJ whole genome shotgun (WGS) entry which is preliminary data.</text>
</comment>